<evidence type="ECO:0000313" key="2">
    <source>
        <dbReference type="Proteomes" id="UP000031512"/>
    </source>
</evidence>
<organism evidence="1 2">
    <name type="scientific">Theileria equi strain WA</name>
    <dbReference type="NCBI Taxonomy" id="1537102"/>
    <lineage>
        <taxon>Eukaryota</taxon>
        <taxon>Sar</taxon>
        <taxon>Alveolata</taxon>
        <taxon>Apicomplexa</taxon>
        <taxon>Aconoidasida</taxon>
        <taxon>Piroplasmida</taxon>
        <taxon>Theileriidae</taxon>
        <taxon>Theileria</taxon>
    </lineage>
</organism>
<name>L0ATU2_THEEQ</name>
<dbReference type="OrthoDB" id="408360at2759"/>
<sequence>MIHTLYSTLRTASSLFRDSCINNRSIICRSIYTSGVRYDGSPEDLGPPIKKPRKYFDMKTFRQFLKQQKTHEIETEKRAIAKAHAKSPPDGWEILDFLKAINVGDGAEVIAESFNSWNEFISSTLEELYSNTSMTNKQRRTVFKYITLYNHGLWPNENKLDYVNTFQAPPLKHEGEPWNEESDAKLLELAEYYDADFGDPWIYISWEMQRTIEDVQDRYIEIFTKPKNRDKECDISITRSHKPLLMNRKFKIDPPFLYIIPSEENFPLSAIYVNDENTVPKAEHIFSDKFKRYRNDSCFKIE</sequence>
<dbReference type="KEGG" id="beq:BEWA_018010"/>
<dbReference type="EMBL" id="CP001669">
    <property type="protein sequence ID" value="AFZ78960.1"/>
    <property type="molecule type" value="Genomic_DNA"/>
</dbReference>
<accession>L0ATU2</accession>
<dbReference type="AlphaFoldDB" id="L0ATU2"/>
<dbReference type="eggNOG" id="ENOG502SNJM">
    <property type="taxonomic scope" value="Eukaryota"/>
</dbReference>
<protein>
    <submittedName>
        <fullName evidence="1">Uncharacterized protein</fullName>
    </submittedName>
</protein>
<reference evidence="1 2" key="1">
    <citation type="journal article" date="2012" name="BMC Genomics">
        <title>Comparative genomic analysis and phylogenetic position of Theileria equi.</title>
        <authorList>
            <person name="Kappmeyer L.S."/>
            <person name="Thiagarajan M."/>
            <person name="Herndon D.R."/>
            <person name="Ramsay J.D."/>
            <person name="Caler E."/>
            <person name="Djikeng A."/>
            <person name="Gillespie J.J."/>
            <person name="Lau A.O."/>
            <person name="Roalson E.H."/>
            <person name="Silva J.C."/>
            <person name="Silva M.G."/>
            <person name="Suarez C.E."/>
            <person name="Ueti M.W."/>
            <person name="Nene V.M."/>
            <person name="Mealey R.H."/>
            <person name="Knowles D.P."/>
            <person name="Brayton K.A."/>
        </authorList>
    </citation>
    <scope>NUCLEOTIDE SEQUENCE [LARGE SCALE GENOMIC DNA]</scope>
    <source>
        <strain evidence="1 2">WA</strain>
    </source>
</reference>
<proteinExistence type="predicted"/>
<dbReference type="VEuPathDB" id="PiroplasmaDB:BEWA_018010"/>
<dbReference type="SUPFAM" id="SSF46689">
    <property type="entry name" value="Homeodomain-like"/>
    <property type="match status" value="1"/>
</dbReference>
<dbReference type="InterPro" id="IPR009057">
    <property type="entry name" value="Homeodomain-like_sf"/>
</dbReference>
<dbReference type="Proteomes" id="UP000031512">
    <property type="component" value="Chromosome 1"/>
</dbReference>
<dbReference type="GeneID" id="15807319"/>
<gene>
    <name evidence="1" type="ORF">BEWA_018010</name>
</gene>
<evidence type="ECO:0000313" key="1">
    <source>
        <dbReference type="EMBL" id="AFZ78960.1"/>
    </source>
</evidence>
<dbReference type="RefSeq" id="XP_004828626.1">
    <property type="nucleotide sequence ID" value="XM_004828569.1"/>
</dbReference>
<keyword evidence="2" id="KW-1185">Reference proteome</keyword>